<organism evidence="2">
    <name type="scientific">bioreactor metagenome</name>
    <dbReference type="NCBI Taxonomy" id="1076179"/>
    <lineage>
        <taxon>unclassified sequences</taxon>
        <taxon>metagenomes</taxon>
        <taxon>ecological metagenomes</taxon>
    </lineage>
</organism>
<feature type="compositionally biased region" description="Basic and acidic residues" evidence="1">
    <location>
        <begin position="38"/>
        <end position="47"/>
    </location>
</feature>
<evidence type="ECO:0000313" key="2">
    <source>
        <dbReference type="EMBL" id="MPN44450.1"/>
    </source>
</evidence>
<sequence length="86" mass="9311">MDRQRQRIDVSPVPFEDAGMPLRDKPGAEQEAQPQQGRGHDRGDAQHRAAFRHAVDSGVVAGRRSLVSIAGENNATAGRSPPFLVL</sequence>
<accession>A0A645HZU8</accession>
<name>A0A645HZU8_9ZZZZ</name>
<dbReference type="EMBL" id="VSSQ01103577">
    <property type="protein sequence ID" value="MPN44450.1"/>
    <property type="molecule type" value="Genomic_DNA"/>
</dbReference>
<gene>
    <name evidence="2" type="ORF">SDC9_192015</name>
</gene>
<dbReference type="AlphaFoldDB" id="A0A645HZU8"/>
<protein>
    <submittedName>
        <fullName evidence="2">Uncharacterized protein</fullName>
    </submittedName>
</protein>
<proteinExistence type="predicted"/>
<evidence type="ECO:0000256" key="1">
    <source>
        <dbReference type="SAM" id="MobiDB-lite"/>
    </source>
</evidence>
<comment type="caution">
    <text evidence="2">The sequence shown here is derived from an EMBL/GenBank/DDBJ whole genome shotgun (WGS) entry which is preliminary data.</text>
</comment>
<reference evidence="2" key="1">
    <citation type="submission" date="2019-08" db="EMBL/GenBank/DDBJ databases">
        <authorList>
            <person name="Kucharzyk K."/>
            <person name="Murdoch R.W."/>
            <person name="Higgins S."/>
            <person name="Loffler F."/>
        </authorList>
    </citation>
    <scope>NUCLEOTIDE SEQUENCE</scope>
</reference>
<feature type="region of interest" description="Disordered" evidence="1">
    <location>
        <begin position="1"/>
        <end position="48"/>
    </location>
</feature>